<proteinExistence type="predicted"/>
<evidence type="ECO:0000313" key="6">
    <source>
        <dbReference type="EMBL" id="GGJ30621.1"/>
    </source>
</evidence>
<dbReference type="SMART" id="SM00419">
    <property type="entry name" value="HTH_CRP"/>
    <property type="match status" value="1"/>
</dbReference>
<keyword evidence="1" id="KW-0805">Transcription regulation</keyword>
<dbReference type="PROSITE" id="PS51063">
    <property type="entry name" value="HTH_CRP_2"/>
    <property type="match status" value="1"/>
</dbReference>
<evidence type="ECO:0000259" key="4">
    <source>
        <dbReference type="PROSITE" id="PS50042"/>
    </source>
</evidence>
<dbReference type="Pfam" id="PF00027">
    <property type="entry name" value="cNMP_binding"/>
    <property type="match status" value="1"/>
</dbReference>
<dbReference type="InterPro" id="IPR014710">
    <property type="entry name" value="RmlC-like_jellyroll"/>
</dbReference>
<reference evidence="7" key="1">
    <citation type="journal article" date="2019" name="Int. J. Syst. Evol. Microbiol.">
        <title>The Global Catalogue of Microorganisms (GCM) 10K type strain sequencing project: providing services to taxonomists for standard genome sequencing and annotation.</title>
        <authorList>
            <consortium name="The Broad Institute Genomics Platform"/>
            <consortium name="The Broad Institute Genome Sequencing Center for Infectious Disease"/>
            <person name="Wu L."/>
            <person name="Ma J."/>
        </authorList>
    </citation>
    <scope>NUCLEOTIDE SEQUENCE [LARGE SCALE GENOMIC DNA]</scope>
    <source>
        <strain evidence="7">JCM 14370</strain>
    </source>
</reference>
<keyword evidence="7" id="KW-1185">Reference proteome</keyword>
<evidence type="ECO:0000256" key="2">
    <source>
        <dbReference type="ARBA" id="ARBA00023125"/>
    </source>
</evidence>
<dbReference type="SUPFAM" id="SSF46785">
    <property type="entry name" value="Winged helix' DNA-binding domain"/>
    <property type="match status" value="1"/>
</dbReference>
<dbReference type="Gene3D" id="2.60.120.10">
    <property type="entry name" value="Jelly Rolls"/>
    <property type="match status" value="1"/>
</dbReference>
<dbReference type="InterPro" id="IPR050397">
    <property type="entry name" value="Env_Response_Regulators"/>
</dbReference>
<evidence type="ECO:0000313" key="7">
    <source>
        <dbReference type="Proteomes" id="UP000632222"/>
    </source>
</evidence>
<dbReference type="PANTHER" id="PTHR24567:SF74">
    <property type="entry name" value="HTH-TYPE TRANSCRIPTIONAL REGULATOR ARCR"/>
    <property type="match status" value="1"/>
</dbReference>
<dbReference type="Proteomes" id="UP000632222">
    <property type="component" value="Unassembled WGS sequence"/>
</dbReference>
<protein>
    <submittedName>
        <fullName evidence="6">Crp/Fnr family transcriptional regulator</fullName>
    </submittedName>
</protein>
<name>A0ABQ2CXK7_9DEIO</name>
<dbReference type="EMBL" id="BMOD01000004">
    <property type="protein sequence ID" value="GGJ30621.1"/>
    <property type="molecule type" value="Genomic_DNA"/>
</dbReference>
<dbReference type="InterPro" id="IPR036390">
    <property type="entry name" value="WH_DNA-bd_sf"/>
</dbReference>
<dbReference type="InterPro" id="IPR000595">
    <property type="entry name" value="cNMP-bd_dom"/>
</dbReference>
<keyword evidence="2" id="KW-0238">DNA-binding</keyword>
<dbReference type="Pfam" id="PF13545">
    <property type="entry name" value="HTH_Crp_2"/>
    <property type="match status" value="1"/>
</dbReference>
<evidence type="ECO:0000256" key="1">
    <source>
        <dbReference type="ARBA" id="ARBA00023015"/>
    </source>
</evidence>
<dbReference type="SUPFAM" id="SSF51206">
    <property type="entry name" value="cAMP-binding domain-like"/>
    <property type="match status" value="1"/>
</dbReference>
<sequence>MSEKVRLKRGQVLYREGEPSRSFYRCETGLLRILKVTTRGRPLTVRHILPGDFFGEEILDANPYQHSVEALTRCTITAFQIDELDEHLMRQVAVSFSDQLRRAMLHEYHLQIGDLRERVIRYLLELVDTPLGGENDENELYLRCTHELIAEGTSSTRESVSKIIMDLKQEGLIETGYRQITLKNLDMLKDQMIPPRIQEVQ</sequence>
<organism evidence="6 7">
    <name type="scientific">Deinococcus roseus</name>
    <dbReference type="NCBI Taxonomy" id="392414"/>
    <lineage>
        <taxon>Bacteria</taxon>
        <taxon>Thermotogati</taxon>
        <taxon>Deinococcota</taxon>
        <taxon>Deinococci</taxon>
        <taxon>Deinococcales</taxon>
        <taxon>Deinococcaceae</taxon>
        <taxon>Deinococcus</taxon>
    </lineage>
</organism>
<accession>A0ABQ2CXK7</accession>
<dbReference type="SMART" id="SM00100">
    <property type="entry name" value="cNMP"/>
    <property type="match status" value="1"/>
</dbReference>
<gene>
    <name evidence="6" type="ORF">GCM10008938_15880</name>
</gene>
<feature type="domain" description="Cyclic nucleotide-binding" evidence="4">
    <location>
        <begin position="1"/>
        <end position="102"/>
    </location>
</feature>
<dbReference type="PANTHER" id="PTHR24567">
    <property type="entry name" value="CRP FAMILY TRANSCRIPTIONAL REGULATORY PROTEIN"/>
    <property type="match status" value="1"/>
</dbReference>
<dbReference type="InterPro" id="IPR012318">
    <property type="entry name" value="HTH_CRP"/>
</dbReference>
<dbReference type="RefSeq" id="WP_189002133.1">
    <property type="nucleotide sequence ID" value="NZ_BMOD01000004.1"/>
</dbReference>
<feature type="domain" description="HTH crp-type" evidence="5">
    <location>
        <begin position="113"/>
        <end position="186"/>
    </location>
</feature>
<dbReference type="Gene3D" id="1.10.10.10">
    <property type="entry name" value="Winged helix-like DNA-binding domain superfamily/Winged helix DNA-binding domain"/>
    <property type="match status" value="1"/>
</dbReference>
<dbReference type="InterPro" id="IPR036388">
    <property type="entry name" value="WH-like_DNA-bd_sf"/>
</dbReference>
<keyword evidence="3" id="KW-0804">Transcription</keyword>
<comment type="caution">
    <text evidence="6">The sequence shown here is derived from an EMBL/GenBank/DDBJ whole genome shotgun (WGS) entry which is preliminary data.</text>
</comment>
<dbReference type="CDD" id="cd00038">
    <property type="entry name" value="CAP_ED"/>
    <property type="match status" value="1"/>
</dbReference>
<dbReference type="InterPro" id="IPR018490">
    <property type="entry name" value="cNMP-bd_dom_sf"/>
</dbReference>
<evidence type="ECO:0000259" key="5">
    <source>
        <dbReference type="PROSITE" id="PS51063"/>
    </source>
</evidence>
<dbReference type="PROSITE" id="PS50042">
    <property type="entry name" value="CNMP_BINDING_3"/>
    <property type="match status" value="1"/>
</dbReference>
<evidence type="ECO:0000256" key="3">
    <source>
        <dbReference type="ARBA" id="ARBA00023163"/>
    </source>
</evidence>